<reference evidence="1 2" key="1">
    <citation type="submission" date="2019-11" db="EMBL/GenBank/DDBJ databases">
        <authorList>
            <person name="Cheng Q."/>
            <person name="Yang Z."/>
        </authorList>
    </citation>
    <scope>NUCLEOTIDE SEQUENCE [LARGE SCALE GENOMIC DNA]</scope>
    <source>
        <strain evidence="1 2">HX-22-1</strain>
    </source>
</reference>
<comment type="caution">
    <text evidence="1">The sequence shown here is derived from an EMBL/GenBank/DDBJ whole genome shotgun (WGS) entry which is preliminary data.</text>
</comment>
<dbReference type="EMBL" id="WKJI01000001">
    <property type="protein sequence ID" value="MRX46438.1"/>
    <property type="molecule type" value="Genomic_DNA"/>
</dbReference>
<dbReference type="Pfam" id="PF19765">
    <property type="entry name" value="DUF6252"/>
    <property type="match status" value="1"/>
</dbReference>
<organism evidence="1 2">
    <name type="scientific">Pedobacter puniceum</name>
    <dbReference type="NCBI Taxonomy" id="2666136"/>
    <lineage>
        <taxon>Bacteria</taxon>
        <taxon>Pseudomonadati</taxon>
        <taxon>Bacteroidota</taxon>
        <taxon>Sphingobacteriia</taxon>
        <taxon>Sphingobacteriales</taxon>
        <taxon>Sphingobacteriaceae</taxon>
        <taxon>Pedobacter</taxon>
    </lineage>
</organism>
<keyword evidence="2" id="KW-1185">Reference proteome</keyword>
<evidence type="ECO:0000313" key="2">
    <source>
        <dbReference type="Proteomes" id="UP000462931"/>
    </source>
</evidence>
<dbReference type="InterPro" id="IPR046219">
    <property type="entry name" value="DUF6252"/>
</dbReference>
<accession>A0A7K0FKI3</accession>
<name>A0A7K0FKI3_9SPHI</name>
<gene>
    <name evidence="1" type="ORF">GJJ64_04465</name>
</gene>
<dbReference type="AlphaFoldDB" id="A0A7K0FKI3"/>
<sequence>MKNSQRLHLALALIFLVFTNMQCKKGTVLPRSKEELPAITQTGANTFGFLLNGELWLPKAPLLREKLDLTYDPTYKDGSFGIIANRYLSDTDQMELSIGLTGINKADRYFFNDNGIIYRSTKSGCYYFEDRKVSGSLIITKIDLNNKFISGTFEFKLEKDGCPTINATQGRFDLKIE</sequence>
<dbReference type="RefSeq" id="WP_154286533.1">
    <property type="nucleotide sequence ID" value="NZ_WKJI01000001.1"/>
</dbReference>
<evidence type="ECO:0000313" key="1">
    <source>
        <dbReference type="EMBL" id="MRX46438.1"/>
    </source>
</evidence>
<proteinExistence type="predicted"/>
<protein>
    <submittedName>
        <fullName evidence="1">Uncharacterized protein</fullName>
    </submittedName>
</protein>
<dbReference type="Proteomes" id="UP000462931">
    <property type="component" value="Unassembled WGS sequence"/>
</dbReference>